<gene>
    <name evidence="2" type="ORF">LOD99_13998</name>
</gene>
<comment type="caution">
    <text evidence="2">The sequence shown here is derived from an EMBL/GenBank/DDBJ whole genome shotgun (WGS) entry which is preliminary data.</text>
</comment>
<dbReference type="EMBL" id="JAKMXF010000033">
    <property type="protein sequence ID" value="KAI6660412.1"/>
    <property type="molecule type" value="Genomic_DNA"/>
</dbReference>
<dbReference type="InterPro" id="IPR007914">
    <property type="entry name" value="UPF0193"/>
</dbReference>
<sequence length="207" mass="23818">MFSRTTPAYSKDTQDLLKVMMEESKLTLFQQRQIKDKLKSGSSLPTTVNPTSSKSTVSKAKLPRQSKSKLYSKRSKDVIERLQSEDTETELLPRPCKPGRDTKLEKEKLQNIMAFGDALHEDKFSDQIKALRRETCDSDDVTIDKFDEVMDEIRERQDFLNCVNKHGADREVQHKILTEISQRVREIKQIDKTRAGIALTEIISSLK</sequence>
<feature type="compositionally biased region" description="Polar residues" evidence="1">
    <location>
        <begin position="40"/>
        <end position="58"/>
    </location>
</feature>
<dbReference type="PANTHER" id="PTHR28348">
    <property type="entry name" value="UPF0193 PROTEIN EVG1"/>
    <property type="match status" value="1"/>
</dbReference>
<evidence type="ECO:0000313" key="2">
    <source>
        <dbReference type="EMBL" id="KAI6660412.1"/>
    </source>
</evidence>
<evidence type="ECO:0000313" key="3">
    <source>
        <dbReference type="Proteomes" id="UP001165289"/>
    </source>
</evidence>
<dbReference type="PANTHER" id="PTHR28348:SF1">
    <property type="entry name" value="UPF0193 PROTEIN EVG1"/>
    <property type="match status" value="1"/>
</dbReference>
<protein>
    <submittedName>
        <fullName evidence="2">Uncharacterized protein</fullName>
    </submittedName>
</protein>
<accession>A0AAV7KGH6</accession>
<evidence type="ECO:0000256" key="1">
    <source>
        <dbReference type="SAM" id="MobiDB-lite"/>
    </source>
</evidence>
<dbReference type="Proteomes" id="UP001165289">
    <property type="component" value="Unassembled WGS sequence"/>
</dbReference>
<feature type="compositionally biased region" description="Basic residues" evidence="1">
    <location>
        <begin position="61"/>
        <end position="73"/>
    </location>
</feature>
<feature type="region of interest" description="Disordered" evidence="1">
    <location>
        <begin position="38"/>
        <end position="76"/>
    </location>
</feature>
<reference evidence="2 3" key="1">
    <citation type="journal article" date="2023" name="BMC Biol.">
        <title>The compact genome of the sponge Oopsacas minuta (Hexactinellida) is lacking key metazoan core genes.</title>
        <authorList>
            <person name="Santini S."/>
            <person name="Schenkelaars Q."/>
            <person name="Jourda C."/>
            <person name="Duchesne M."/>
            <person name="Belahbib H."/>
            <person name="Rocher C."/>
            <person name="Selva M."/>
            <person name="Riesgo A."/>
            <person name="Vervoort M."/>
            <person name="Leys S.P."/>
            <person name="Kodjabachian L."/>
            <person name="Le Bivic A."/>
            <person name="Borchiellini C."/>
            <person name="Claverie J.M."/>
            <person name="Renard E."/>
        </authorList>
    </citation>
    <scope>NUCLEOTIDE SEQUENCE [LARGE SCALE GENOMIC DNA]</scope>
    <source>
        <strain evidence="2">SPO-2</strain>
    </source>
</reference>
<organism evidence="2 3">
    <name type="scientific">Oopsacas minuta</name>
    <dbReference type="NCBI Taxonomy" id="111878"/>
    <lineage>
        <taxon>Eukaryota</taxon>
        <taxon>Metazoa</taxon>
        <taxon>Porifera</taxon>
        <taxon>Hexactinellida</taxon>
        <taxon>Hexasterophora</taxon>
        <taxon>Lyssacinosida</taxon>
        <taxon>Leucopsacidae</taxon>
        <taxon>Oopsacas</taxon>
    </lineage>
</organism>
<keyword evidence="3" id="KW-1185">Reference proteome</keyword>
<proteinExistence type="predicted"/>
<dbReference type="Pfam" id="PF05250">
    <property type="entry name" value="UPF0193"/>
    <property type="match status" value="1"/>
</dbReference>
<name>A0AAV7KGH6_9METZ</name>
<dbReference type="AlphaFoldDB" id="A0AAV7KGH6"/>